<feature type="transmembrane region" description="Helical" evidence="1">
    <location>
        <begin position="21"/>
        <end position="41"/>
    </location>
</feature>
<organism evidence="2 3">
    <name type="scientific">Butyrivibrio fibrisolvens DSM 3071</name>
    <dbReference type="NCBI Taxonomy" id="1121131"/>
    <lineage>
        <taxon>Bacteria</taxon>
        <taxon>Bacillati</taxon>
        <taxon>Bacillota</taxon>
        <taxon>Clostridia</taxon>
        <taxon>Lachnospirales</taxon>
        <taxon>Lachnospiraceae</taxon>
        <taxon>Butyrivibrio</taxon>
    </lineage>
</organism>
<feature type="transmembrane region" description="Helical" evidence="1">
    <location>
        <begin position="47"/>
        <end position="68"/>
    </location>
</feature>
<feature type="transmembrane region" description="Helical" evidence="1">
    <location>
        <begin position="174"/>
        <end position="197"/>
    </location>
</feature>
<keyword evidence="1" id="KW-1133">Transmembrane helix</keyword>
<dbReference type="RefSeq" id="WP_073389933.1">
    <property type="nucleotide sequence ID" value="NZ_FQXK01000042.1"/>
</dbReference>
<evidence type="ECO:0000313" key="3">
    <source>
        <dbReference type="Proteomes" id="UP000184278"/>
    </source>
</evidence>
<feature type="transmembrane region" description="Helical" evidence="1">
    <location>
        <begin position="209"/>
        <end position="228"/>
    </location>
</feature>
<dbReference type="Proteomes" id="UP000184278">
    <property type="component" value="Unassembled WGS sequence"/>
</dbReference>
<protein>
    <submittedName>
        <fullName evidence="2">Uncharacterized protein</fullName>
    </submittedName>
</protein>
<dbReference type="OrthoDB" id="9906200at2"/>
<reference evidence="3" key="1">
    <citation type="submission" date="2016-11" db="EMBL/GenBank/DDBJ databases">
        <authorList>
            <person name="Varghese N."/>
            <person name="Submissions S."/>
        </authorList>
    </citation>
    <scope>NUCLEOTIDE SEQUENCE [LARGE SCALE GENOMIC DNA]</scope>
    <source>
        <strain evidence="3">DSM 3071</strain>
    </source>
</reference>
<dbReference type="EMBL" id="FQXK01000042">
    <property type="protein sequence ID" value="SHI81934.1"/>
    <property type="molecule type" value="Genomic_DNA"/>
</dbReference>
<keyword evidence="3" id="KW-1185">Reference proteome</keyword>
<name>A0A1M6E8S6_BUTFI</name>
<dbReference type="AlphaFoldDB" id="A0A1M6E8S6"/>
<accession>A0A1M6E8S6</accession>
<sequence>MNFKNTYYFKNGKMVFRLDMTPLTILWLVIAVFLIIIGLLFDDWATRIFFIAVAIVPAPIFYPFRYLIISDTEFVMSFGIFRRKIKFSDVEKCIVRKGYISQYNCIYCFEANGKRKSFGLAYYENIDKIYHELSKHVRKTEVFLDTDYKCDDNKLSDDAKKIIEKSLLKPSRGLFLFLAILFLAMAGGLGYLGYIEWDNVYTLSDKICFHYICPAFTVGIALLVLVLLDGTFGYIKVKDEAIVIKGLFSKKRLIKAGDVQKWRKYVEFTVSTSRRGGSQLFISKEIRITDYNGKEHKISYSQTEYFDEVLNFLKTYASNKESK</sequence>
<dbReference type="STRING" id="1121131.SAMN02745229_03682"/>
<proteinExistence type="predicted"/>
<gene>
    <name evidence="2" type="ORF">SAMN02745229_03682</name>
</gene>
<evidence type="ECO:0000313" key="2">
    <source>
        <dbReference type="EMBL" id="SHI81934.1"/>
    </source>
</evidence>
<evidence type="ECO:0000256" key="1">
    <source>
        <dbReference type="SAM" id="Phobius"/>
    </source>
</evidence>
<keyword evidence="1" id="KW-0812">Transmembrane</keyword>
<keyword evidence="1" id="KW-0472">Membrane</keyword>